<sequence>MFNQLIDKVTDKLIFRVVIIYLPFSILFTFWLYLVSIAYQADAWQYQVFYGKNGNLALLWLFSVMLPALIFLMSNTRGRVFLSRLFGAAGFFCLLASLISSYVYLAVPGVVLIIGSKIINKKNHK</sequence>
<keyword evidence="1" id="KW-1133">Transmembrane helix</keyword>
<dbReference type="EMBL" id="UOFI01000139">
    <property type="protein sequence ID" value="VAW68848.1"/>
    <property type="molecule type" value="Genomic_DNA"/>
</dbReference>
<feature type="transmembrane region" description="Helical" evidence="1">
    <location>
        <begin position="13"/>
        <end position="35"/>
    </location>
</feature>
<feature type="transmembrane region" description="Helical" evidence="1">
    <location>
        <begin position="56"/>
        <end position="73"/>
    </location>
</feature>
<gene>
    <name evidence="2" type="ORF">MNBD_GAMMA09-1075</name>
</gene>
<accession>A0A3B0XKQ6</accession>
<feature type="transmembrane region" description="Helical" evidence="1">
    <location>
        <begin position="85"/>
        <end position="115"/>
    </location>
</feature>
<name>A0A3B0XKQ6_9ZZZZ</name>
<proteinExistence type="predicted"/>
<evidence type="ECO:0000256" key="1">
    <source>
        <dbReference type="SAM" id="Phobius"/>
    </source>
</evidence>
<dbReference type="AlphaFoldDB" id="A0A3B0XKQ6"/>
<keyword evidence="1" id="KW-0812">Transmembrane</keyword>
<evidence type="ECO:0000313" key="2">
    <source>
        <dbReference type="EMBL" id="VAW68848.1"/>
    </source>
</evidence>
<keyword evidence="1" id="KW-0472">Membrane</keyword>
<organism evidence="2">
    <name type="scientific">hydrothermal vent metagenome</name>
    <dbReference type="NCBI Taxonomy" id="652676"/>
    <lineage>
        <taxon>unclassified sequences</taxon>
        <taxon>metagenomes</taxon>
        <taxon>ecological metagenomes</taxon>
    </lineage>
</organism>
<protein>
    <submittedName>
        <fullName evidence="2">Uncharacterized protein</fullName>
    </submittedName>
</protein>
<reference evidence="2" key="1">
    <citation type="submission" date="2018-06" db="EMBL/GenBank/DDBJ databases">
        <authorList>
            <person name="Zhirakovskaya E."/>
        </authorList>
    </citation>
    <scope>NUCLEOTIDE SEQUENCE</scope>
</reference>